<keyword evidence="2" id="KW-1185">Reference proteome</keyword>
<evidence type="ECO:0000313" key="1">
    <source>
        <dbReference type="EMBL" id="KAF4610371.1"/>
    </source>
</evidence>
<comment type="caution">
    <text evidence="1">The sequence shown here is derived from an EMBL/GenBank/DDBJ whole genome shotgun (WGS) entry which is preliminary data.</text>
</comment>
<dbReference type="OrthoDB" id="1911848at2759"/>
<proteinExistence type="predicted"/>
<organism evidence="1 2">
    <name type="scientific">Cudoniella acicularis</name>
    <dbReference type="NCBI Taxonomy" id="354080"/>
    <lineage>
        <taxon>Eukaryota</taxon>
        <taxon>Fungi</taxon>
        <taxon>Dikarya</taxon>
        <taxon>Ascomycota</taxon>
        <taxon>Pezizomycotina</taxon>
        <taxon>Leotiomycetes</taxon>
        <taxon>Helotiales</taxon>
        <taxon>Tricladiaceae</taxon>
        <taxon>Cudoniella</taxon>
    </lineage>
</organism>
<dbReference type="Proteomes" id="UP000566819">
    <property type="component" value="Unassembled WGS sequence"/>
</dbReference>
<reference evidence="1 2" key="1">
    <citation type="submission" date="2020-03" db="EMBL/GenBank/DDBJ databases">
        <title>Draft Genome Sequence of Cudoniella acicularis.</title>
        <authorList>
            <person name="Buettner E."/>
            <person name="Kellner H."/>
        </authorList>
    </citation>
    <scope>NUCLEOTIDE SEQUENCE [LARGE SCALE GENOMIC DNA]</scope>
    <source>
        <strain evidence="1 2">DSM 108380</strain>
    </source>
</reference>
<sequence length="294" mass="32819">MDPASFAFSVVAVFKDAYLTAKFIRKTVNSIKGHRGEQEKAVTRLTVQIYRLKNLSRLFRGVDGNKVDMQLLETVPNQYLQTVHEVLEQLQKVLADYTKLAAALDEDYQTYSPLSPSFKFDPVKDTLLIDDDDDSLEGSCEPGGEKGDQVENSLDVKGKGWSFFGFASKNPSVKNIALWSKGLDPFKSLPPGVKWLFVKGKLEVTLRQFEDWNKQLEYLVGPLLDGFGFFKNPSLLSRLRPDGDPKLNINIDIFQGHIELNSASAEPQTGAKDVQVADGMIPPSMSCIRLVADR</sequence>
<accession>A0A8H4QGM8</accession>
<name>A0A8H4QGM8_9HELO</name>
<gene>
    <name evidence="1" type="ORF">G7Y89_g15747</name>
</gene>
<evidence type="ECO:0000313" key="2">
    <source>
        <dbReference type="Proteomes" id="UP000566819"/>
    </source>
</evidence>
<dbReference type="Gene3D" id="1.20.120.1020">
    <property type="entry name" value="Prion-inhibition and propagation, HeLo domain"/>
    <property type="match status" value="1"/>
</dbReference>
<dbReference type="InterPro" id="IPR038305">
    <property type="entry name" value="HeLo_sf"/>
</dbReference>
<dbReference type="EMBL" id="JAAMPI010002654">
    <property type="protein sequence ID" value="KAF4610371.1"/>
    <property type="molecule type" value="Genomic_DNA"/>
</dbReference>
<protein>
    <submittedName>
        <fullName evidence="1">Uncharacterized protein</fullName>
    </submittedName>
</protein>
<dbReference type="AlphaFoldDB" id="A0A8H4QGM8"/>